<comment type="caution">
    <text evidence="3">The sequence shown here is derived from an EMBL/GenBank/DDBJ whole genome shotgun (WGS) entry which is preliminary data.</text>
</comment>
<feature type="transmembrane region" description="Helical" evidence="2">
    <location>
        <begin position="46"/>
        <end position="65"/>
    </location>
</feature>
<keyword evidence="2" id="KW-0812">Transmembrane</keyword>
<feature type="transmembrane region" description="Helical" evidence="2">
    <location>
        <begin position="12"/>
        <end position="34"/>
    </location>
</feature>
<accession>A0ABV3LH16</accession>
<evidence type="ECO:0000256" key="1">
    <source>
        <dbReference type="SAM" id="MobiDB-lite"/>
    </source>
</evidence>
<feature type="transmembrane region" description="Helical" evidence="2">
    <location>
        <begin position="71"/>
        <end position="88"/>
    </location>
</feature>
<feature type="region of interest" description="Disordered" evidence="1">
    <location>
        <begin position="92"/>
        <end position="117"/>
    </location>
</feature>
<keyword evidence="4" id="KW-1185">Reference proteome</keyword>
<sequence length="126" mass="12466">MSALRELAAFFLPVGFVGAGIAVLCAIIAGVALARGAVGLSGGATAVWIVGMMLSVAAGFSGQWIPTAAAGGALVAALVIGALVRLVLDRRPARPERPESAAPTPARPRRAEGIGGAGLGTVLVQR</sequence>
<gene>
    <name evidence="3" type="ORF">AB0301_03015</name>
</gene>
<dbReference type="Proteomes" id="UP001553715">
    <property type="component" value="Unassembled WGS sequence"/>
</dbReference>
<name>A0ABV3LH16_9MICO</name>
<reference evidence="3 4" key="1">
    <citation type="submission" date="2024-06" db="EMBL/GenBank/DDBJ databases">
        <title>The Natural Products Discovery Center: Release of the First 8490 Sequenced Strains for Exploring Actinobacteria Biosynthetic Diversity.</title>
        <authorList>
            <person name="Kalkreuter E."/>
            <person name="Kautsar S.A."/>
            <person name="Yang D."/>
            <person name="Bader C.D."/>
            <person name="Teijaro C.N."/>
            <person name="Fluegel L."/>
            <person name="Davis C.M."/>
            <person name="Simpson J.R."/>
            <person name="Lauterbach L."/>
            <person name="Steele A.D."/>
            <person name="Gui C."/>
            <person name="Meng S."/>
            <person name="Li G."/>
            <person name="Viehrig K."/>
            <person name="Ye F."/>
            <person name="Su P."/>
            <person name="Kiefer A.F."/>
            <person name="Nichols A."/>
            <person name="Cepeda A.J."/>
            <person name="Yan W."/>
            <person name="Fan B."/>
            <person name="Jiang Y."/>
            <person name="Adhikari A."/>
            <person name="Zheng C.-J."/>
            <person name="Schuster L."/>
            <person name="Cowan T.M."/>
            <person name="Smanski M.J."/>
            <person name="Chevrette M.G."/>
            <person name="De Carvalho L.P.S."/>
            <person name="Shen B."/>
        </authorList>
    </citation>
    <scope>NUCLEOTIDE SEQUENCE [LARGE SCALE GENOMIC DNA]</scope>
    <source>
        <strain evidence="3 4">NPDC077434</strain>
    </source>
</reference>
<dbReference type="RefSeq" id="WP_033105680.1">
    <property type="nucleotide sequence ID" value="NZ_JAJVKR010000007.1"/>
</dbReference>
<evidence type="ECO:0000313" key="3">
    <source>
        <dbReference type="EMBL" id="MEW1974043.1"/>
    </source>
</evidence>
<proteinExistence type="predicted"/>
<evidence type="ECO:0000313" key="4">
    <source>
        <dbReference type="Proteomes" id="UP001553715"/>
    </source>
</evidence>
<organism evidence="3 4">
    <name type="scientific">Microbacterium profundi</name>
    <dbReference type="NCBI Taxonomy" id="450380"/>
    <lineage>
        <taxon>Bacteria</taxon>
        <taxon>Bacillati</taxon>
        <taxon>Actinomycetota</taxon>
        <taxon>Actinomycetes</taxon>
        <taxon>Micrococcales</taxon>
        <taxon>Microbacteriaceae</taxon>
        <taxon>Microbacterium</taxon>
    </lineage>
</organism>
<protein>
    <recommendedName>
        <fullName evidence="5">Histidine kinase</fullName>
    </recommendedName>
</protein>
<keyword evidence="2" id="KW-1133">Transmembrane helix</keyword>
<evidence type="ECO:0008006" key="5">
    <source>
        <dbReference type="Google" id="ProtNLM"/>
    </source>
</evidence>
<dbReference type="EMBL" id="JBFBMH010000003">
    <property type="protein sequence ID" value="MEW1974043.1"/>
    <property type="molecule type" value="Genomic_DNA"/>
</dbReference>
<keyword evidence="2" id="KW-0472">Membrane</keyword>
<evidence type="ECO:0000256" key="2">
    <source>
        <dbReference type="SAM" id="Phobius"/>
    </source>
</evidence>